<dbReference type="AlphaFoldDB" id="A0A4U1BWH7"/>
<evidence type="ECO:0000313" key="2">
    <source>
        <dbReference type="Proteomes" id="UP000310477"/>
    </source>
</evidence>
<keyword evidence="2" id="KW-1185">Reference proteome</keyword>
<name>A0A4U1BWH7_9SPHI</name>
<evidence type="ECO:0000313" key="1">
    <source>
        <dbReference type="EMBL" id="TKB96672.1"/>
    </source>
</evidence>
<dbReference type="RefSeq" id="WP_136878410.1">
    <property type="nucleotide sequence ID" value="NZ_SWBO01000015.1"/>
</dbReference>
<dbReference type="Proteomes" id="UP000310477">
    <property type="component" value="Unassembled WGS sequence"/>
</dbReference>
<gene>
    <name evidence="1" type="ORF">FA045_17645</name>
</gene>
<reference evidence="1 2" key="1">
    <citation type="submission" date="2019-04" db="EMBL/GenBank/DDBJ databases">
        <title>Pedobacter sp. AR-2-6 sp. nov., isolated from Arctic soil.</title>
        <authorList>
            <person name="Dahal R.H."/>
            <person name="Kim D.-U."/>
        </authorList>
    </citation>
    <scope>NUCLEOTIDE SEQUENCE [LARGE SCALE GENOMIC DNA]</scope>
    <source>
        <strain evidence="1 2">AR-2-6</strain>
    </source>
</reference>
<comment type="caution">
    <text evidence="1">The sequence shown here is derived from an EMBL/GenBank/DDBJ whole genome shotgun (WGS) entry which is preliminary data.</text>
</comment>
<proteinExistence type="predicted"/>
<dbReference type="EMBL" id="SWBO01000015">
    <property type="protein sequence ID" value="TKB96672.1"/>
    <property type="molecule type" value="Genomic_DNA"/>
</dbReference>
<sequence length="113" mass="12698">MGWSVSAKSPVKALLDDYKIKEMTEPEKAEALETSLINGNRPMVTVETDGQETKMYLETAVRYGKLNFYAENGKPEKREQFQKETGLEMSNVFAKKMEQGKDKEVAQGQGMGV</sequence>
<protein>
    <submittedName>
        <fullName evidence="1">Uncharacterized protein</fullName>
    </submittedName>
</protein>
<accession>A0A4U1BWH7</accession>
<dbReference type="OrthoDB" id="744378at2"/>
<organism evidence="1 2">
    <name type="scientific">Pedobacter cryotolerans</name>
    <dbReference type="NCBI Taxonomy" id="2571270"/>
    <lineage>
        <taxon>Bacteria</taxon>
        <taxon>Pseudomonadati</taxon>
        <taxon>Bacteroidota</taxon>
        <taxon>Sphingobacteriia</taxon>
        <taxon>Sphingobacteriales</taxon>
        <taxon>Sphingobacteriaceae</taxon>
        <taxon>Pedobacter</taxon>
    </lineage>
</organism>